<dbReference type="Pfam" id="PF01656">
    <property type="entry name" value="CbiA"/>
    <property type="match status" value="1"/>
</dbReference>
<feature type="domain" description="CobQ/CobB/MinD/ParA nucleotide binding" evidence="1">
    <location>
        <begin position="32"/>
        <end position="72"/>
    </location>
</feature>
<evidence type="ECO:0000313" key="2">
    <source>
        <dbReference type="EMBL" id="VYU15104.1"/>
    </source>
</evidence>
<dbReference type="SUPFAM" id="SSF52540">
    <property type="entry name" value="P-loop containing nucleoside triphosphate hydrolases"/>
    <property type="match status" value="1"/>
</dbReference>
<dbReference type="RefSeq" id="WP_156530909.1">
    <property type="nucleotide sequence ID" value="NZ_CACRUE010000028.1"/>
</dbReference>
<dbReference type="EC" id="2.7.10.2" evidence="2"/>
<dbReference type="InterPro" id="IPR002586">
    <property type="entry name" value="CobQ/CobB/MinD/ParA_Nub-bd_dom"/>
</dbReference>
<gene>
    <name evidence="2" type="primary">ywqD_2</name>
    <name evidence="2" type="ORF">IBLFYP30_01866</name>
</gene>
<dbReference type="GO" id="GO:0004715">
    <property type="term" value="F:non-membrane spanning protein tyrosine kinase activity"/>
    <property type="evidence" value="ECO:0007669"/>
    <property type="project" value="UniProtKB-EC"/>
</dbReference>
<evidence type="ECO:0000259" key="1">
    <source>
        <dbReference type="Pfam" id="PF01656"/>
    </source>
</evidence>
<proteinExistence type="predicted"/>
<sequence>MIAGYNQGNFELNEFYREVRTYLVINKNTKIILITSAEMNEGKTTIARNIATCFSKLEDTKVLLIDCDFAKKGVSRYFGIENTNGISDLVFGRKTIREYIKK</sequence>
<keyword evidence="2" id="KW-0418">Kinase</keyword>
<name>A0A6N3CI48_9FIRM</name>
<dbReference type="Gene3D" id="3.40.50.300">
    <property type="entry name" value="P-loop containing nucleotide triphosphate hydrolases"/>
    <property type="match status" value="1"/>
</dbReference>
<organism evidence="2">
    <name type="scientific">Intestinibacter bartlettii</name>
    <dbReference type="NCBI Taxonomy" id="261299"/>
    <lineage>
        <taxon>Bacteria</taxon>
        <taxon>Bacillati</taxon>
        <taxon>Bacillota</taxon>
        <taxon>Clostridia</taxon>
        <taxon>Peptostreptococcales</taxon>
        <taxon>Peptostreptococcaceae</taxon>
        <taxon>Intestinibacter</taxon>
    </lineage>
</organism>
<accession>A0A6N3CI48</accession>
<protein>
    <submittedName>
        <fullName evidence="2">Tyrosine-protein kinase YwqD</fullName>
        <ecNumber evidence="2">2.7.10.2</ecNumber>
    </submittedName>
</protein>
<dbReference type="EMBL" id="CACRUE010000028">
    <property type="protein sequence ID" value="VYU15104.1"/>
    <property type="molecule type" value="Genomic_DNA"/>
</dbReference>
<dbReference type="AlphaFoldDB" id="A0A6N3CI48"/>
<reference evidence="2" key="1">
    <citation type="submission" date="2019-11" db="EMBL/GenBank/DDBJ databases">
        <authorList>
            <person name="Feng L."/>
        </authorList>
    </citation>
    <scope>NUCLEOTIDE SEQUENCE</scope>
    <source>
        <strain evidence="2">IbartlettiiLFYP30</strain>
    </source>
</reference>
<keyword evidence="2" id="KW-0808">Transferase</keyword>
<dbReference type="InterPro" id="IPR027417">
    <property type="entry name" value="P-loop_NTPase"/>
</dbReference>